<reference evidence="1 2" key="1">
    <citation type="submission" date="2019-08" db="EMBL/GenBank/DDBJ databases">
        <title>In-depth cultivation of the pig gut microbiome towards novel bacterial diversity and tailored functional studies.</title>
        <authorList>
            <person name="Wylensek D."/>
            <person name="Hitch T.C.A."/>
            <person name="Clavel T."/>
        </authorList>
    </citation>
    <scope>NUCLEOTIDE SEQUENCE [LARGE SCALE GENOMIC DNA]</scope>
    <source>
        <strain evidence="1 2">WCA-389-WT-23D1</strain>
    </source>
</reference>
<protein>
    <submittedName>
        <fullName evidence="1">Uncharacterized protein</fullName>
    </submittedName>
</protein>
<gene>
    <name evidence="1" type="ORF">FYJ39_19340</name>
</gene>
<name>A0A7X2TE05_9CLOT</name>
<dbReference type="EMBL" id="VUMD01000030">
    <property type="protein sequence ID" value="MSS38604.1"/>
    <property type="molecule type" value="Genomic_DNA"/>
</dbReference>
<dbReference type="AlphaFoldDB" id="A0A7X2TE05"/>
<evidence type="ECO:0000313" key="1">
    <source>
        <dbReference type="EMBL" id="MSS38604.1"/>
    </source>
</evidence>
<keyword evidence="2" id="KW-1185">Reference proteome</keyword>
<dbReference type="RefSeq" id="WP_154473993.1">
    <property type="nucleotide sequence ID" value="NZ_VUMD01000030.1"/>
</dbReference>
<organism evidence="1 2">
    <name type="scientific">Clostridium porci</name>
    <dbReference type="NCBI Taxonomy" id="2605778"/>
    <lineage>
        <taxon>Bacteria</taxon>
        <taxon>Bacillati</taxon>
        <taxon>Bacillota</taxon>
        <taxon>Clostridia</taxon>
        <taxon>Eubacteriales</taxon>
        <taxon>Clostridiaceae</taxon>
        <taxon>Clostridium</taxon>
    </lineage>
</organism>
<accession>A0A7X2TE05</accession>
<proteinExistence type="predicted"/>
<dbReference type="Proteomes" id="UP000429958">
    <property type="component" value="Unassembled WGS sequence"/>
</dbReference>
<sequence length="110" mass="13044">MTVWKEEVESLDDFVKRVQKIVMKKTLRNRKFDPLRNSFPRMRVIILRIKEMEVFESEHPFFMESILVICQEIKQKVYPGYHMMTAASRNEHSPSQHFLLVLTTGDATSV</sequence>
<comment type="caution">
    <text evidence="1">The sequence shown here is derived from an EMBL/GenBank/DDBJ whole genome shotgun (WGS) entry which is preliminary data.</text>
</comment>
<evidence type="ECO:0000313" key="2">
    <source>
        <dbReference type="Proteomes" id="UP000429958"/>
    </source>
</evidence>